<organism evidence="2 3">
    <name type="scientific">Cricetulus griseus</name>
    <name type="common">Chinese hamster</name>
    <name type="synonym">Cricetulus barabensis griseus</name>
    <dbReference type="NCBI Taxonomy" id="10029"/>
    <lineage>
        <taxon>Eukaryota</taxon>
        <taxon>Metazoa</taxon>
        <taxon>Chordata</taxon>
        <taxon>Craniata</taxon>
        <taxon>Vertebrata</taxon>
        <taxon>Euteleostomi</taxon>
        <taxon>Mammalia</taxon>
        <taxon>Eutheria</taxon>
        <taxon>Euarchontoglires</taxon>
        <taxon>Glires</taxon>
        <taxon>Rodentia</taxon>
        <taxon>Myomorpha</taxon>
        <taxon>Muroidea</taxon>
        <taxon>Cricetidae</taxon>
        <taxon>Cricetinae</taxon>
        <taxon>Cricetulus</taxon>
    </lineage>
</organism>
<dbReference type="AlphaFoldDB" id="A0A061I1V5"/>
<dbReference type="EMBL" id="KE680581">
    <property type="protein sequence ID" value="ERE72209.1"/>
    <property type="molecule type" value="Genomic_DNA"/>
</dbReference>
<proteinExistence type="predicted"/>
<evidence type="ECO:0000313" key="2">
    <source>
        <dbReference type="EMBL" id="ERE72209.1"/>
    </source>
</evidence>
<protein>
    <submittedName>
        <fullName evidence="2">Uncharacterized protein</fullName>
    </submittedName>
</protein>
<reference evidence="3" key="1">
    <citation type="journal article" date="2013" name="Nat. Biotechnol.">
        <title>Chinese hamster genome sequenced from sorted chromosomes.</title>
        <authorList>
            <person name="Brinkrolf K."/>
            <person name="Rupp O."/>
            <person name="Laux H."/>
            <person name="Kollin F."/>
            <person name="Ernst W."/>
            <person name="Linke B."/>
            <person name="Kofler R."/>
            <person name="Romand S."/>
            <person name="Hesse F."/>
            <person name="Budach W.E."/>
            <person name="Galosy S."/>
            <person name="Muller D."/>
            <person name="Noll T."/>
            <person name="Wienberg J."/>
            <person name="Jostock T."/>
            <person name="Leonard M."/>
            <person name="Grillari J."/>
            <person name="Tauch A."/>
            <person name="Goesmann A."/>
            <person name="Helk B."/>
            <person name="Mott J.E."/>
            <person name="Puhler A."/>
            <person name="Borth N."/>
        </authorList>
    </citation>
    <scope>NUCLEOTIDE SEQUENCE [LARGE SCALE GENOMIC DNA]</scope>
    <source>
        <strain evidence="3">17A/GY</strain>
    </source>
</reference>
<feature type="region of interest" description="Disordered" evidence="1">
    <location>
        <begin position="85"/>
        <end position="106"/>
    </location>
</feature>
<sequence>MTLNIRMDLGIVMVFSIRPGHSHQHGPDCGIAHGLQDINMDSGNSTEDILMTFGGNLAINRDLGCSRVSDPDIALGRNTDQDISMTGHLHQYGPLRQQNQRTSSRL</sequence>
<dbReference type="Proteomes" id="UP000030759">
    <property type="component" value="Unassembled WGS sequence"/>
</dbReference>
<feature type="compositionally biased region" description="Polar residues" evidence="1">
    <location>
        <begin position="96"/>
        <end position="106"/>
    </location>
</feature>
<gene>
    <name evidence="2" type="ORF">H671_5g15182</name>
</gene>
<evidence type="ECO:0000313" key="3">
    <source>
        <dbReference type="Proteomes" id="UP000030759"/>
    </source>
</evidence>
<evidence type="ECO:0000256" key="1">
    <source>
        <dbReference type="SAM" id="MobiDB-lite"/>
    </source>
</evidence>
<name>A0A061I1V5_CRIGR</name>
<accession>A0A061I1V5</accession>